<dbReference type="Proteomes" id="UP000663832">
    <property type="component" value="Unassembled WGS sequence"/>
</dbReference>
<sequence>MATANPPYQSFLLDDDEEQSISGFNNPNKRSSFENTSSTIKRQFPEKTNSTLIQPSQNVSDLYTGVNPYLADNPYQQQYQPVDNNYPTYHNHNEHVHVHTQPEGEHYHHHHQHIHNHGHEHVHEHEPPHQHTHVHEHQHHTHDHQHHQHTHDHQQHQHIHDHDHQHDQHHQHIHTPSIPPPFPPIQQHHNGMNSSALTIRRHNTTDPLLYSFPNVFSPIHTFSPDHMYVPPPNSVPAPPNLHVTIRRNPPPTEHTLIQPILYPVAVYTNAPQPIQDNSKSYSSKTTRTKPSTPVRTSPIPPVRPSGRSPPLVLPPVRHQPGQHSPPPPTGRSAVGRKSSIRFDTLGQTVRKVIRVPARPGTRVHIQEPSNSNRRRSSVHPGASKQVAYRVATGKTTRELENEEIDDSGAPIFVQTPRLQTVTYRT</sequence>
<evidence type="ECO:0000256" key="1">
    <source>
        <dbReference type="SAM" id="MobiDB-lite"/>
    </source>
</evidence>
<organism evidence="2 5">
    <name type="scientific">Adineta steineri</name>
    <dbReference type="NCBI Taxonomy" id="433720"/>
    <lineage>
        <taxon>Eukaryota</taxon>
        <taxon>Metazoa</taxon>
        <taxon>Spiralia</taxon>
        <taxon>Gnathifera</taxon>
        <taxon>Rotifera</taxon>
        <taxon>Eurotatoria</taxon>
        <taxon>Bdelloidea</taxon>
        <taxon>Adinetida</taxon>
        <taxon>Adinetidae</taxon>
        <taxon>Adineta</taxon>
    </lineage>
</organism>
<feature type="compositionally biased region" description="Basic and acidic residues" evidence="1">
    <location>
        <begin position="151"/>
        <end position="170"/>
    </location>
</feature>
<reference evidence="2" key="1">
    <citation type="submission" date="2021-02" db="EMBL/GenBank/DDBJ databases">
        <authorList>
            <person name="Nowell W R."/>
        </authorList>
    </citation>
    <scope>NUCLEOTIDE SEQUENCE</scope>
</reference>
<protein>
    <submittedName>
        <fullName evidence="2">Uncharacterized protein</fullName>
    </submittedName>
</protein>
<feature type="region of interest" description="Disordered" evidence="1">
    <location>
        <begin position="1"/>
        <end position="38"/>
    </location>
</feature>
<proteinExistence type="predicted"/>
<accession>A0A814DFY0</accession>
<dbReference type="EMBL" id="CAJNOM010000612">
    <property type="protein sequence ID" value="CAF1521708.1"/>
    <property type="molecule type" value="Genomic_DNA"/>
</dbReference>
<feature type="compositionally biased region" description="Polar residues" evidence="1">
    <location>
        <begin position="20"/>
        <end position="38"/>
    </location>
</feature>
<keyword evidence="4" id="KW-1185">Reference proteome</keyword>
<evidence type="ECO:0000313" key="4">
    <source>
        <dbReference type="Proteomes" id="UP000663832"/>
    </source>
</evidence>
<dbReference type="Proteomes" id="UP000663877">
    <property type="component" value="Unassembled WGS sequence"/>
</dbReference>
<dbReference type="AlphaFoldDB" id="A0A814DFY0"/>
<feature type="region of interest" description="Disordered" evidence="1">
    <location>
        <begin position="119"/>
        <end position="191"/>
    </location>
</feature>
<feature type="compositionally biased region" description="Basic residues" evidence="1">
    <location>
        <begin position="136"/>
        <end position="150"/>
    </location>
</feature>
<feature type="compositionally biased region" description="Low complexity" evidence="1">
    <location>
        <begin position="278"/>
        <end position="297"/>
    </location>
</feature>
<comment type="caution">
    <text evidence="2">The sequence shown here is derived from an EMBL/GenBank/DDBJ whole genome shotgun (WGS) entry which is preliminary data.</text>
</comment>
<feature type="region of interest" description="Disordered" evidence="1">
    <location>
        <begin position="365"/>
        <end position="384"/>
    </location>
</feature>
<evidence type="ECO:0000313" key="3">
    <source>
        <dbReference type="EMBL" id="CAF1521708.1"/>
    </source>
</evidence>
<dbReference type="OrthoDB" id="10058961at2759"/>
<evidence type="ECO:0000313" key="5">
    <source>
        <dbReference type="Proteomes" id="UP000663877"/>
    </source>
</evidence>
<feature type="compositionally biased region" description="Basic and acidic residues" evidence="1">
    <location>
        <begin position="119"/>
        <end position="135"/>
    </location>
</feature>
<feature type="region of interest" description="Disordered" evidence="1">
    <location>
        <begin position="273"/>
        <end position="336"/>
    </location>
</feature>
<name>A0A814DFY0_9BILA</name>
<dbReference type="EMBL" id="CAJNOI010000054">
    <property type="protein sequence ID" value="CAF0955282.1"/>
    <property type="molecule type" value="Genomic_DNA"/>
</dbReference>
<gene>
    <name evidence="2" type="ORF">BJG266_LOCUS13442</name>
    <name evidence="3" type="ORF">QVE165_LOCUS44837</name>
</gene>
<evidence type="ECO:0000313" key="2">
    <source>
        <dbReference type="EMBL" id="CAF0955282.1"/>
    </source>
</evidence>